<dbReference type="Proteomes" id="UP000278252">
    <property type="component" value="Unassembled WGS sequence"/>
</dbReference>
<accession>A0A1L9C631</accession>
<evidence type="ECO:0000313" key="5">
    <source>
        <dbReference type="Proteomes" id="UP000193969"/>
    </source>
</evidence>
<dbReference type="STRING" id="523843.SAMN06264941_0594"/>
<keyword evidence="5" id="KW-1185">Reference proteome</keyword>
<dbReference type="Proteomes" id="UP000193969">
    <property type="component" value="Unassembled WGS sequence"/>
</dbReference>
<dbReference type="EMBL" id="JWTK01000002">
    <property type="protein sequence ID" value="OJH49963.1"/>
    <property type="molecule type" value="Genomic_DNA"/>
</dbReference>
<dbReference type="Pfam" id="PF04832">
    <property type="entry name" value="SOUL"/>
    <property type="match status" value="1"/>
</dbReference>
<dbReference type="InterPro" id="IPR006917">
    <property type="entry name" value="SOUL_heme-bd"/>
</dbReference>
<dbReference type="SUPFAM" id="SSF55136">
    <property type="entry name" value="Probable bacterial effector-binding domain"/>
    <property type="match status" value="1"/>
</dbReference>
<reference evidence="1 4" key="1">
    <citation type="submission" date="2014-12" db="EMBL/GenBank/DDBJ databases">
        <title>The genome sequence of Methanohalophilus portucalensis strain FDF1.</title>
        <authorList>
            <person name="Lai M.-C."/>
            <person name="Lai S.-J."/>
        </authorList>
    </citation>
    <scope>NUCLEOTIDE SEQUENCE [LARGE SCALE GENOMIC DNA]</scope>
    <source>
        <strain evidence="1 4">FDF-1</strain>
    </source>
</reference>
<evidence type="ECO:0000313" key="4">
    <source>
        <dbReference type="Proteomes" id="UP000185713"/>
    </source>
</evidence>
<dbReference type="Gene3D" id="3.20.80.10">
    <property type="entry name" value="Regulatory factor, effector binding domain"/>
    <property type="match status" value="1"/>
</dbReference>
<dbReference type="RefSeq" id="WP_072359148.1">
    <property type="nucleotide sequence ID" value="NZ_FXBN01000001.1"/>
</dbReference>
<reference evidence="3" key="3">
    <citation type="submission" date="2017-04" db="EMBL/GenBank/DDBJ databases">
        <authorList>
            <person name="Afonso C.L."/>
            <person name="Miller P.J."/>
            <person name="Scott M.A."/>
            <person name="Spackman E."/>
            <person name="Goraichik I."/>
            <person name="Dimitrov K.M."/>
            <person name="Suarez D.L."/>
            <person name="Swayne D.E."/>
        </authorList>
    </citation>
    <scope>NUCLEOTIDE SEQUENCE [LARGE SCALE GENOMIC DNA]</scope>
    <source>
        <strain evidence="3">FDF-1</strain>
    </source>
</reference>
<proteinExistence type="predicted"/>
<dbReference type="AlphaFoldDB" id="A0A1L9C631"/>
<evidence type="ECO:0000313" key="3">
    <source>
        <dbReference type="EMBL" id="SMH32497.1"/>
    </source>
</evidence>
<protein>
    <submittedName>
        <fullName evidence="1 2">Heme-binding protein</fullName>
    </submittedName>
</protein>
<evidence type="ECO:0000313" key="2">
    <source>
        <dbReference type="EMBL" id="RNI13235.1"/>
    </source>
</evidence>
<gene>
    <name evidence="2" type="ORF">EFE41_01225</name>
    <name evidence="1" type="ORF">MPF_0757</name>
    <name evidence="3" type="ORF">SAMN06264941_0594</name>
</gene>
<dbReference type="PANTHER" id="PTHR11220:SF1">
    <property type="entry name" value="HEME-BINDING PROTEIN 2"/>
    <property type="match status" value="1"/>
</dbReference>
<organism evidence="1 4">
    <name type="scientific">Methanohalophilus portucalensis FDF-1</name>
    <dbReference type="NCBI Taxonomy" id="523843"/>
    <lineage>
        <taxon>Archaea</taxon>
        <taxon>Methanobacteriati</taxon>
        <taxon>Methanobacteriota</taxon>
        <taxon>Stenosarchaea group</taxon>
        <taxon>Methanomicrobia</taxon>
        <taxon>Methanosarcinales</taxon>
        <taxon>Methanosarcinaceae</taxon>
        <taxon>Methanohalophilus</taxon>
    </lineage>
</organism>
<reference evidence="2 6" key="4">
    <citation type="submission" date="2018-10" db="EMBL/GenBank/DDBJ databases">
        <title>Cultivation of a novel Methanohalophilus strain from Kebrit Deep of the Red Sea and a genomic comparison of members of the genus Methanohalophilus.</title>
        <authorList>
            <person name="Guan Y."/>
            <person name="Ngugi D.K."/>
            <person name="Stingl U."/>
        </authorList>
    </citation>
    <scope>NUCLEOTIDE SEQUENCE [LARGE SCALE GENOMIC DNA]</scope>
    <source>
        <strain evidence="2 6">DSM 7471</strain>
    </source>
</reference>
<dbReference type="EMBL" id="RJJH01000001">
    <property type="protein sequence ID" value="RNI13235.1"/>
    <property type="molecule type" value="Genomic_DNA"/>
</dbReference>
<sequence length="166" mass="19073">MGVPTAEYEVLEKQADDIEIRYYPEMVIARTNASSSKEAFRKIAAYIFGSNEKQLKISMTTPVITCYPQEEGMEMAFVLPEEFTSTKPPAPLSEDVVLQTLSPRRIAVVKFKGSISDAIISHKRSYLEQFLDSHDYIRKGTFFRLSYDPPWVPDFLKRHEIATRIE</sequence>
<reference evidence="5" key="2">
    <citation type="submission" date="2017-04" db="EMBL/GenBank/DDBJ databases">
        <authorList>
            <person name="Varghese N."/>
            <person name="Submissions S."/>
        </authorList>
    </citation>
    <scope>NUCLEOTIDE SEQUENCE [LARGE SCALE GENOMIC DNA]</scope>
    <source>
        <strain evidence="5">FDF-1</strain>
    </source>
</reference>
<dbReference type="PANTHER" id="PTHR11220">
    <property type="entry name" value="HEME-BINDING PROTEIN-RELATED"/>
    <property type="match status" value="1"/>
</dbReference>
<dbReference type="InterPro" id="IPR011256">
    <property type="entry name" value="Reg_factor_effector_dom_sf"/>
</dbReference>
<evidence type="ECO:0000313" key="1">
    <source>
        <dbReference type="EMBL" id="OJH49963.1"/>
    </source>
</evidence>
<name>A0A1L9C631_9EURY</name>
<dbReference type="Proteomes" id="UP000185713">
    <property type="component" value="Unassembled WGS sequence"/>
</dbReference>
<dbReference type="EMBL" id="FXBN01000001">
    <property type="protein sequence ID" value="SMH32497.1"/>
    <property type="molecule type" value="Genomic_DNA"/>
</dbReference>
<dbReference type="OrthoDB" id="120471at2157"/>
<evidence type="ECO:0000313" key="6">
    <source>
        <dbReference type="Proteomes" id="UP000278252"/>
    </source>
</evidence>